<dbReference type="SUPFAM" id="SSF81383">
    <property type="entry name" value="F-box domain"/>
    <property type="match status" value="1"/>
</dbReference>
<evidence type="ECO:0000313" key="3">
    <source>
        <dbReference type="EMBL" id="KAF2102783.1"/>
    </source>
</evidence>
<dbReference type="Pfam" id="PF00646">
    <property type="entry name" value="F-box"/>
    <property type="match status" value="1"/>
</dbReference>
<keyword evidence="1" id="KW-0732">Signal</keyword>
<dbReference type="EMBL" id="ML978122">
    <property type="protein sequence ID" value="KAF2102783.1"/>
    <property type="molecule type" value="Genomic_DNA"/>
</dbReference>
<accession>A0A9P4IMQ7</accession>
<dbReference type="OrthoDB" id="5279008at2759"/>
<protein>
    <recommendedName>
        <fullName evidence="2">F-box domain-containing protein</fullName>
    </recommendedName>
</protein>
<organism evidence="3 4">
    <name type="scientific">Rhizodiscina lignyota</name>
    <dbReference type="NCBI Taxonomy" id="1504668"/>
    <lineage>
        <taxon>Eukaryota</taxon>
        <taxon>Fungi</taxon>
        <taxon>Dikarya</taxon>
        <taxon>Ascomycota</taxon>
        <taxon>Pezizomycotina</taxon>
        <taxon>Dothideomycetes</taxon>
        <taxon>Pleosporomycetidae</taxon>
        <taxon>Aulographales</taxon>
        <taxon>Rhizodiscinaceae</taxon>
        <taxon>Rhizodiscina</taxon>
    </lineage>
</organism>
<proteinExistence type="predicted"/>
<dbReference type="InterPro" id="IPR036047">
    <property type="entry name" value="F-box-like_dom_sf"/>
</dbReference>
<evidence type="ECO:0000259" key="2">
    <source>
        <dbReference type="PROSITE" id="PS50181"/>
    </source>
</evidence>
<gene>
    <name evidence="3" type="ORF">NA57DRAFT_52335</name>
</gene>
<keyword evidence="4" id="KW-1185">Reference proteome</keyword>
<dbReference type="AlphaFoldDB" id="A0A9P4IMQ7"/>
<sequence>MASKAALLRLISVLSGTLSAVSFINTTSSSSNQNKSFTDLPEEMIEEICTPLPDDDIYALRLTCRRLKENTLHFFKSKFFNIRKHMLTRKSLQDLIDLAHNSDYSRQVKTLILLLPRLLSHVGSGDYWSMDTDISFSQRSAYNRHLEDQNGMGRSGTDIEMLAEALASLPNLQDVRFAFVEGRYVSDTRFPGRKECRSWIALRKQIGCLIDYLQSQEPIQYRFLEDDIPLYPQLLLGAIDSCRNPVNLHSISIVSFYSYGESSSFILRVFPTITTRISTAVATVRTLRLKLCIDQSRPGVMPSAQSGLDTPLQGILCSLPQLEALSLVFHETHENFITTMYSILTYLAKLKSLELDYVTFFRTFQDAT</sequence>
<dbReference type="InterPro" id="IPR001810">
    <property type="entry name" value="F-box_dom"/>
</dbReference>
<evidence type="ECO:0000256" key="1">
    <source>
        <dbReference type="SAM" id="SignalP"/>
    </source>
</evidence>
<reference evidence="3" key="1">
    <citation type="journal article" date="2020" name="Stud. Mycol.">
        <title>101 Dothideomycetes genomes: a test case for predicting lifestyles and emergence of pathogens.</title>
        <authorList>
            <person name="Haridas S."/>
            <person name="Albert R."/>
            <person name="Binder M."/>
            <person name="Bloem J."/>
            <person name="Labutti K."/>
            <person name="Salamov A."/>
            <person name="Andreopoulos B."/>
            <person name="Baker S."/>
            <person name="Barry K."/>
            <person name="Bills G."/>
            <person name="Bluhm B."/>
            <person name="Cannon C."/>
            <person name="Castanera R."/>
            <person name="Culley D."/>
            <person name="Daum C."/>
            <person name="Ezra D."/>
            <person name="Gonzalez J."/>
            <person name="Henrissat B."/>
            <person name="Kuo A."/>
            <person name="Liang C."/>
            <person name="Lipzen A."/>
            <person name="Lutzoni F."/>
            <person name="Magnuson J."/>
            <person name="Mondo S."/>
            <person name="Nolan M."/>
            <person name="Ohm R."/>
            <person name="Pangilinan J."/>
            <person name="Park H.-J."/>
            <person name="Ramirez L."/>
            <person name="Alfaro M."/>
            <person name="Sun H."/>
            <person name="Tritt A."/>
            <person name="Yoshinaga Y."/>
            <person name="Zwiers L.-H."/>
            <person name="Turgeon B."/>
            <person name="Goodwin S."/>
            <person name="Spatafora J."/>
            <person name="Crous P."/>
            <person name="Grigoriev I."/>
        </authorList>
    </citation>
    <scope>NUCLEOTIDE SEQUENCE</scope>
    <source>
        <strain evidence="3">CBS 133067</strain>
    </source>
</reference>
<feature type="chain" id="PRO_5040324824" description="F-box domain-containing protein" evidence="1">
    <location>
        <begin position="21"/>
        <end position="368"/>
    </location>
</feature>
<dbReference type="Proteomes" id="UP000799772">
    <property type="component" value="Unassembled WGS sequence"/>
</dbReference>
<comment type="caution">
    <text evidence="3">The sequence shown here is derived from an EMBL/GenBank/DDBJ whole genome shotgun (WGS) entry which is preliminary data.</text>
</comment>
<dbReference type="PROSITE" id="PS50181">
    <property type="entry name" value="FBOX"/>
    <property type="match status" value="1"/>
</dbReference>
<feature type="signal peptide" evidence="1">
    <location>
        <begin position="1"/>
        <end position="20"/>
    </location>
</feature>
<evidence type="ECO:0000313" key="4">
    <source>
        <dbReference type="Proteomes" id="UP000799772"/>
    </source>
</evidence>
<name>A0A9P4IMQ7_9PEZI</name>
<feature type="domain" description="F-box" evidence="2">
    <location>
        <begin position="34"/>
        <end position="82"/>
    </location>
</feature>